<dbReference type="Proteomes" id="UP000198741">
    <property type="component" value="Chromosome I"/>
</dbReference>
<organism evidence="5 6">
    <name type="scientific">Nakamurella panacisegetis</name>
    <dbReference type="NCBI Taxonomy" id="1090615"/>
    <lineage>
        <taxon>Bacteria</taxon>
        <taxon>Bacillati</taxon>
        <taxon>Actinomycetota</taxon>
        <taxon>Actinomycetes</taxon>
        <taxon>Nakamurellales</taxon>
        <taxon>Nakamurellaceae</taxon>
        <taxon>Nakamurella</taxon>
    </lineage>
</organism>
<evidence type="ECO:0000256" key="1">
    <source>
        <dbReference type="ARBA" id="ARBA00023015"/>
    </source>
</evidence>
<dbReference type="InterPro" id="IPR000843">
    <property type="entry name" value="HTH_LacI"/>
</dbReference>
<keyword evidence="3" id="KW-0804">Transcription</keyword>
<dbReference type="SUPFAM" id="SSF53822">
    <property type="entry name" value="Periplasmic binding protein-like I"/>
    <property type="match status" value="1"/>
</dbReference>
<evidence type="ECO:0000259" key="4">
    <source>
        <dbReference type="PROSITE" id="PS50932"/>
    </source>
</evidence>
<protein>
    <submittedName>
        <fullName evidence="5">DNA-binding transcriptional regulator, LacI/PurR family</fullName>
    </submittedName>
</protein>
<dbReference type="AlphaFoldDB" id="A0A1H0JN34"/>
<dbReference type="Gene3D" id="3.40.50.2300">
    <property type="match status" value="2"/>
</dbReference>
<dbReference type="EMBL" id="LT629710">
    <property type="protein sequence ID" value="SDO45014.1"/>
    <property type="molecule type" value="Genomic_DNA"/>
</dbReference>
<keyword evidence="1" id="KW-0805">Transcription regulation</keyword>
<keyword evidence="2 5" id="KW-0238">DNA-binding</keyword>
<keyword evidence="6" id="KW-1185">Reference proteome</keyword>
<dbReference type="SUPFAM" id="SSF47413">
    <property type="entry name" value="lambda repressor-like DNA-binding domains"/>
    <property type="match status" value="1"/>
</dbReference>
<dbReference type="STRING" id="1090615.SAMN04515671_0972"/>
<evidence type="ECO:0000313" key="5">
    <source>
        <dbReference type="EMBL" id="SDO45014.1"/>
    </source>
</evidence>
<evidence type="ECO:0000256" key="3">
    <source>
        <dbReference type="ARBA" id="ARBA00023163"/>
    </source>
</evidence>
<dbReference type="InterPro" id="IPR010982">
    <property type="entry name" value="Lambda_DNA-bd_dom_sf"/>
</dbReference>
<gene>
    <name evidence="5" type="ORF">SAMN04515671_0972</name>
</gene>
<sequence>MAEHSGTGPGRTIPARATLGSVAARAGVSKQTVSNVINSPHMVREDTAAKVLAAIDELGYRPHRAAQQLRTRRSRVFALRVQNRFPDAVFDRFLHALTGAAGALDYRIMLYTADDDAGEITAYDELLDRWDIDGFVLTGTHPGDTRTAHLSRVGVPCVTFGRPWDDSGHHPWVDVDGAAGTRAATEHLVRQGHRRIGFLGWPDGSGVGGDRLSGWANAIRDAGLDLLPPSRAVNDAEQGRSAAAELIDRTHPTAIVCASDVLALGAISEITARGMNVGADVAVIGFDDTDISAVAGLSSLAQPLVDVAAHCARLLATLVENPSDSRPEQVLLEPQLVIRSSSAPVRR</sequence>
<dbReference type="OrthoDB" id="252678at2"/>
<dbReference type="PANTHER" id="PTHR30146:SF109">
    <property type="entry name" value="HTH-TYPE TRANSCRIPTIONAL REGULATOR GALS"/>
    <property type="match status" value="1"/>
</dbReference>
<dbReference type="InterPro" id="IPR028082">
    <property type="entry name" value="Peripla_BP_I"/>
</dbReference>
<dbReference type="CDD" id="cd01392">
    <property type="entry name" value="HTH_LacI"/>
    <property type="match status" value="1"/>
</dbReference>
<dbReference type="PROSITE" id="PS50932">
    <property type="entry name" value="HTH_LACI_2"/>
    <property type="match status" value="1"/>
</dbReference>
<evidence type="ECO:0000256" key="2">
    <source>
        <dbReference type="ARBA" id="ARBA00023125"/>
    </source>
</evidence>
<accession>A0A1H0JN34</accession>
<dbReference type="Gene3D" id="1.10.260.40">
    <property type="entry name" value="lambda repressor-like DNA-binding domains"/>
    <property type="match status" value="1"/>
</dbReference>
<dbReference type="Pfam" id="PF13377">
    <property type="entry name" value="Peripla_BP_3"/>
    <property type="match status" value="1"/>
</dbReference>
<dbReference type="RefSeq" id="WP_090474830.1">
    <property type="nucleotide sequence ID" value="NZ_LT629710.1"/>
</dbReference>
<evidence type="ECO:0000313" key="6">
    <source>
        <dbReference type="Proteomes" id="UP000198741"/>
    </source>
</evidence>
<reference evidence="5 6" key="1">
    <citation type="submission" date="2016-10" db="EMBL/GenBank/DDBJ databases">
        <authorList>
            <person name="de Groot N.N."/>
        </authorList>
    </citation>
    <scope>NUCLEOTIDE SEQUENCE [LARGE SCALE GENOMIC DNA]</scope>
    <source>
        <strain evidence="6">P4-7,KCTC 19426,CECT 7604</strain>
    </source>
</reference>
<feature type="domain" description="HTH lacI-type" evidence="4">
    <location>
        <begin position="17"/>
        <end position="71"/>
    </location>
</feature>
<dbReference type="InterPro" id="IPR046335">
    <property type="entry name" value="LacI/GalR-like_sensor"/>
</dbReference>
<dbReference type="PANTHER" id="PTHR30146">
    <property type="entry name" value="LACI-RELATED TRANSCRIPTIONAL REPRESSOR"/>
    <property type="match status" value="1"/>
</dbReference>
<name>A0A1H0JN34_9ACTN</name>
<dbReference type="GO" id="GO:0000976">
    <property type="term" value="F:transcription cis-regulatory region binding"/>
    <property type="evidence" value="ECO:0007669"/>
    <property type="project" value="TreeGrafter"/>
</dbReference>
<proteinExistence type="predicted"/>
<dbReference type="GO" id="GO:0003700">
    <property type="term" value="F:DNA-binding transcription factor activity"/>
    <property type="evidence" value="ECO:0007669"/>
    <property type="project" value="TreeGrafter"/>
</dbReference>
<dbReference type="SMART" id="SM00354">
    <property type="entry name" value="HTH_LACI"/>
    <property type="match status" value="1"/>
</dbReference>
<dbReference type="Pfam" id="PF00356">
    <property type="entry name" value="LacI"/>
    <property type="match status" value="1"/>
</dbReference>